<evidence type="ECO:0000313" key="2">
    <source>
        <dbReference type="Proteomes" id="UP000663255"/>
    </source>
</evidence>
<name>A0AAP9WP45_LEPIR</name>
<geneLocation type="plasmid" evidence="1 2">
    <name>p7</name>
</geneLocation>
<dbReference type="AlphaFoldDB" id="A0AAP9WP45"/>
<proteinExistence type="predicted"/>
<protein>
    <submittedName>
        <fullName evidence="1">Uncharacterized protein</fullName>
    </submittedName>
</protein>
<dbReference type="Proteomes" id="UP000663255">
    <property type="component" value="Plasmid p7"/>
</dbReference>
<evidence type="ECO:0000313" key="1">
    <source>
        <dbReference type="EMBL" id="QOI53308.1"/>
    </source>
</evidence>
<dbReference type="EMBL" id="CP043899">
    <property type="protein sequence ID" value="QOI53308.1"/>
    <property type="molecule type" value="Genomic_DNA"/>
</dbReference>
<accession>A0AAP9WP45</accession>
<organism evidence="1 2">
    <name type="scientific">Leptospira interrogans serovar Bataviae</name>
    <dbReference type="NCBI Taxonomy" id="312175"/>
    <lineage>
        <taxon>Bacteria</taxon>
        <taxon>Pseudomonadati</taxon>
        <taxon>Spirochaetota</taxon>
        <taxon>Spirochaetia</taxon>
        <taxon>Leptospirales</taxon>
        <taxon>Leptospiraceae</taxon>
        <taxon>Leptospira</taxon>
    </lineage>
</organism>
<dbReference type="RefSeq" id="WP_137119473.1">
    <property type="nucleotide sequence ID" value="NZ_CP043899.1"/>
</dbReference>
<reference evidence="1" key="1">
    <citation type="submission" date="2019-09" db="EMBL/GenBank/DDBJ databases">
        <title>Comparative Genomics of Leptospira interrogans Reveals Genome Plasticity - A Common Adaptive Strategy for Survival in Various Hosts.</title>
        <authorList>
            <person name="Ramli S.R."/>
            <person name="Bunk B."/>
            <person name="Goris M."/>
            <person name="Bhuju S."/>
            <person name="Jarek M."/>
            <person name="Sproer C."/>
            <person name="Mustakim S."/>
            <person name="Strommenger B."/>
            <person name="Pessler F."/>
        </authorList>
    </citation>
    <scope>NUCLEOTIDE SEQUENCE</scope>
    <source>
        <strain evidence="1">1489</strain>
        <plasmid evidence="1">p7</plasmid>
    </source>
</reference>
<gene>
    <name evidence="1" type="ORF">Lepto1489_23480</name>
</gene>
<keyword evidence="1" id="KW-0614">Plasmid</keyword>
<sequence length="101" mass="11732">MKLRILNITIWNLFVFWILNCSIGSARDACRNNLHASDSAHNCDYFGLGMYGNSNNNNAETFEKRQAFTSFLLLECLEYYEKLNECDAAEKRYIPSVYSKK</sequence>